<gene>
    <name evidence="2" type="ORF">S03H2_60550</name>
</gene>
<accession>X1KH81</accession>
<organism evidence="2">
    <name type="scientific">marine sediment metagenome</name>
    <dbReference type="NCBI Taxonomy" id="412755"/>
    <lineage>
        <taxon>unclassified sequences</taxon>
        <taxon>metagenomes</taxon>
        <taxon>ecological metagenomes</taxon>
    </lineage>
</organism>
<dbReference type="AlphaFoldDB" id="X1KH81"/>
<proteinExistence type="predicted"/>
<evidence type="ECO:0000313" key="2">
    <source>
        <dbReference type="EMBL" id="GAH89489.1"/>
    </source>
</evidence>
<feature type="non-terminal residue" evidence="2">
    <location>
        <position position="1"/>
    </location>
</feature>
<sequence>TYIEPYSETLIGKPEEYKRVWAEKVLKELIKKTNINLDKFILLAPKNYIKNLKTKIKNYEAPLNGYNMFQLPKRLNQLIDYYKNE</sequence>
<feature type="domain" description="DUF6884" evidence="1">
    <location>
        <begin position="2"/>
        <end position="68"/>
    </location>
</feature>
<dbReference type="Pfam" id="PF21818">
    <property type="entry name" value="DUF6884"/>
    <property type="match status" value="1"/>
</dbReference>
<reference evidence="2" key="1">
    <citation type="journal article" date="2014" name="Front. Microbiol.">
        <title>High frequency of phylogenetically diverse reductive dehalogenase-homologous genes in deep subseafloor sedimentary metagenomes.</title>
        <authorList>
            <person name="Kawai M."/>
            <person name="Futagami T."/>
            <person name="Toyoda A."/>
            <person name="Takaki Y."/>
            <person name="Nishi S."/>
            <person name="Hori S."/>
            <person name="Arai W."/>
            <person name="Tsubouchi T."/>
            <person name="Morono Y."/>
            <person name="Uchiyama I."/>
            <person name="Ito T."/>
            <person name="Fujiyama A."/>
            <person name="Inagaki F."/>
            <person name="Takami H."/>
        </authorList>
    </citation>
    <scope>NUCLEOTIDE SEQUENCE</scope>
    <source>
        <strain evidence="2">Expedition CK06-06</strain>
    </source>
</reference>
<protein>
    <recommendedName>
        <fullName evidence="1">DUF6884 domain-containing protein</fullName>
    </recommendedName>
</protein>
<dbReference type="InterPro" id="IPR049251">
    <property type="entry name" value="DUF6884"/>
</dbReference>
<comment type="caution">
    <text evidence="2">The sequence shown here is derived from an EMBL/GenBank/DDBJ whole genome shotgun (WGS) entry which is preliminary data.</text>
</comment>
<name>X1KH81_9ZZZZ</name>
<evidence type="ECO:0000259" key="1">
    <source>
        <dbReference type="Pfam" id="PF21818"/>
    </source>
</evidence>
<dbReference type="EMBL" id="BARU01039027">
    <property type="protein sequence ID" value="GAH89489.1"/>
    <property type="molecule type" value="Genomic_DNA"/>
</dbReference>